<dbReference type="AlphaFoldDB" id="A0A392SP42"/>
<evidence type="ECO:0000313" key="2">
    <source>
        <dbReference type="Proteomes" id="UP000265520"/>
    </source>
</evidence>
<sequence>MAGVEGEPSSDKGFGEPVTKSAKLFTLVG</sequence>
<protein>
    <submittedName>
        <fullName evidence="1">Uncharacterized protein</fullName>
    </submittedName>
</protein>
<comment type="caution">
    <text evidence="1">The sequence shown here is derived from an EMBL/GenBank/DDBJ whole genome shotgun (WGS) entry which is preliminary data.</text>
</comment>
<name>A0A392SP42_9FABA</name>
<dbReference type="EMBL" id="LXQA010412515">
    <property type="protein sequence ID" value="MCI50177.1"/>
    <property type="molecule type" value="Genomic_DNA"/>
</dbReference>
<evidence type="ECO:0000313" key="1">
    <source>
        <dbReference type="EMBL" id="MCI50177.1"/>
    </source>
</evidence>
<reference evidence="1 2" key="1">
    <citation type="journal article" date="2018" name="Front. Plant Sci.">
        <title>Red Clover (Trifolium pratense) and Zigzag Clover (T. medium) - A Picture of Genomic Similarities and Differences.</title>
        <authorList>
            <person name="Dluhosova J."/>
            <person name="Istvanek J."/>
            <person name="Nedelnik J."/>
            <person name="Repkova J."/>
        </authorList>
    </citation>
    <scope>NUCLEOTIDE SEQUENCE [LARGE SCALE GENOMIC DNA]</scope>
    <source>
        <strain evidence="2">cv. 10/8</strain>
        <tissue evidence="1">Leaf</tissue>
    </source>
</reference>
<accession>A0A392SP42</accession>
<dbReference type="Proteomes" id="UP000265520">
    <property type="component" value="Unassembled WGS sequence"/>
</dbReference>
<proteinExistence type="predicted"/>
<keyword evidence="2" id="KW-1185">Reference proteome</keyword>
<organism evidence="1 2">
    <name type="scientific">Trifolium medium</name>
    <dbReference type="NCBI Taxonomy" id="97028"/>
    <lineage>
        <taxon>Eukaryota</taxon>
        <taxon>Viridiplantae</taxon>
        <taxon>Streptophyta</taxon>
        <taxon>Embryophyta</taxon>
        <taxon>Tracheophyta</taxon>
        <taxon>Spermatophyta</taxon>
        <taxon>Magnoliopsida</taxon>
        <taxon>eudicotyledons</taxon>
        <taxon>Gunneridae</taxon>
        <taxon>Pentapetalae</taxon>
        <taxon>rosids</taxon>
        <taxon>fabids</taxon>
        <taxon>Fabales</taxon>
        <taxon>Fabaceae</taxon>
        <taxon>Papilionoideae</taxon>
        <taxon>50 kb inversion clade</taxon>
        <taxon>NPAAA clade</taxon>
        <taxon>Hologalegina</taxon>
        <taxon>IRL clade</taxon>
        <taxon>Trifolieae</taxon>
        <taxon>Trifolium</taxon>
    </lineage>
</organism>